<dbReference type="Gene3D" id="3.20.20.100">
    <property type="entry name" value="NADP-dependent oxidoreductase domain"/>
    <property type="match status" value="1"/>
</dbReference>
<dbReference type="Proteomes" id="UP000051922">
    <property type="component" value="Unassembled WGS sequence"/>
</dbReference>
<dbReference type="PANTHER" id="PTHR43364:SF4">
    <property type="entry name" value="NAD(P)-LINKED OXIDOREDUCTASE SUPERFAMILY PROTEIN"/>
    <property type="match status" value="1"/>
</dbReference>
<keyword evidence="1" id="KW-0560">Oxidoreductase</keyword>
<accession>A0A0R1U4M2</accession>
<dbReference type="InterPro" id="IPR036812">
    <property type="entry name" value="NAD(P)_OxRdtase_dom_sf"/>
</dbReference>
<reference evidence="3 4" key="1">
    <citation type="journal article" date="2015" name="Genome Announc.">
        <title>Expanding the biotechnology potential of lactobacilli through comparative genomics of 213 strains and associated genera.</title>
        <authorList>
            <person name="Sun Z."/>
            <person name="Harris H.M."/>
            <person name="McCann A."/>
            <person name="Guo C."/>
            <person name="Argimon S."/>
            <person name="Zhang W."/>
            <person name="Yang X."/>
            <person name="Jeffery I.B."/>
            <person name="Cooney J.C."/>
            <person name="Kagawa T.F."/>
            <person name="Liu W."/>
            <person name="Song Y."/>
            <person name="Salvetti E."/>
            <person name="Wrobel A."/>
            <person name="Rasinkangas P."/>
            <person name="Parkhill J."/>
            <person name="Rea M.C."/>
            <person name="O'Sullivan O."/>
            <person name="Ritari J."/>
            <person name="Douillard F.P."/>
            <person name="Paul Ross R."/>
            <person name="Yang R."/>
            <person name="Briner A.E."/>
            <person name="Felis G.E."/>
            <person name="de Vos W.M."/>
            <person name="Barrangou R."/>
            <person name="Klaenhammer T.R."/>
            <person name="Caufield P.W."/>
            <person name="Cui Y."/>
            <person name="Zhang H."/>
            <person name="O'Toole P.W."/>
        </authorList>
    </citation>
    <scope>NUCLEOTIDE SEQUENCE [LARGE SCALE GENOMIC DNA]</scope>
    <source>
        <strain evidence="3 4">DSM 15945</strain>
    </source>
</reference>
<evidence type="ECO:0000313" key="3">
    <source>
        <dbReference type="EMBL" id="KRL88185.1"/>
    </source>
</evidence>
<dbReference type="PROSITE" id="PS00062">
    <property type="entry name" value="ALDOKETO_REDUCTASE_2"/>
    <property type="match status" value="1"/>
</dbReference>
<dbReference type="GO" id="GO:0016491">
    <property type="term" value="F:oxidoreductase activity"/>
    <property type="evidence" value="ECO:0007669"/>
    <property type="project" value="UniProtKB-KW"/>
</dbReference>
<dbReference type="PRINTS" id="PR00069">
    <property type="entry name" value="ALDKETRDTASE"/>
</dbReference>
<dbReference type="PANTHER" id="PTHR43364">
    <property type="entry name" value="NADH-SPECIFIC METHYLGLYOXAL REDUCTASE-RELATED"/>
    <property type="match status" value="1"/>
</dbReference>
<dbReference type="AlphaFoldDB" id="A0A0R1U4M2"/>
<keyword evidence="4" id="KW-1185">Reference proteome</keyword>
<sequence>MPINSKGCATMTTNVTIGHSNVVTGPLGLGTNKVGGHNLFAHLNDDDGRAVVRAALNNGITTLDTAYMYGVGRSEELIGEVLRDYHRDEVVIADKAAQDPDNDLRPNNRPEFLVEAVDQALQRLGTDYIDIFYIHFPDADTPKYEAVGALQQLKEAGKIRAIGVSNFSIEQVREANQDGYVDVVEDAYSLVQREAEEQLFPYLQDQGISFVPYYPLASGVLTGKYTGNEHFGPDDWQSHNRNFKADRFRAITAGMAKVRAIADDHHVTPSQLVLAWYIKNPAVAVVIPGARKAEQVKQNAVSLDVKLNDFEYQAIDRIFNDLP</sequence>
<evidence type="ECO:0000259" key="2">
    <source>
        <dbReference type="Pfam" id="PF00248"/>
    </source>
</evidence>
<proteinExistence type="predicted"/>
<dbReference type="STRING" id="1423783.FC50_GL000383"/>
<gene>
    <name evidence="3" type="ORF">FC50_GL000383</name>
</gene>
<feature type="domain" description="NADP-dependent oxidoreductase" evidence="2">
    <location>
        <begin position="26"/>
        <end position="318"/>
    </location>
</feature>
<dbReference type="InterPro" id="IPR020471">
    <property type="entry name" value="AKR"/>
</dbReference>
<dbReference type="Pfam" id="PF00248">
    <property type="entry name" value="Aldo_ket_red"/>
    <property type="match status" value="1"/>
</dbReference>
<dbReference type="FunFam" id="3.20.20.100:FF:000004">
    <property type="entry name" value="Oxidoreductase, aldo/keto reductase"/>
    <property type="match status" value="1"/>
</dbReference>
<comment type="caution">
    <text evidence="3">The sequence shown here is derived from an EMBL/GenBank/DDBJ whole genome shotgun (WGS) entry which is preliminary data.</text>
</comment>
<dbReference type="EMBL" id="AZFJ01000007">
    <property type="protein sequence ID" value="KRL88185.1"/>
    <property type="molecule type" value="Genomic_DNA"/>
</dbReference>
<name>A0A0R1U4M2_9LACO</name>
<dbReference type="InterPro" id="IPR023210">
    <property type="entry name" value="NADP_OxRdtase_dom"/>
</dbReference>
<dbReference type="GO" id="GO:0005829">
    <property type="term" value="C:cytosol"/>
    <property type="evidence" value="ECO:0007669"/>
    <property type="project" value="TreeGrafter"/>
</dbReference>
<dbReference type="SUPFAM" id="SSF51430">
    <property type="entry name" value="NAD(P)-linked oxidoreductase"/>
    <property type="match status" value="1"/>
</dbReference>
<evidence type="ECO:0000313" key="4">
    <source>
        <dbReference type="Proteomes" id="UP000051922"/>
    </source>
</evidence>
<dbReference type="InterPro" id="IPR018170">
    <property type="entry name" value="Aldo/ket_reductase_CS"/>
</dbReference>
<evidence type="ECO:0000256" key="1">
    <source>
        <dbReference type="ARBA" id="ARBA00023002"/>
    </source>
</evidence>
<protein>
    <submittedName>
        <fullName evidence="3">Oxidoreductase</fullName>
    </submittedName>
</protein>
<dbReference type="PATRIC" id="fig|1423783.4.peg.395"/>
<organism evidence="3 4">
    <name type="scientific">Lacticaseibacillus pantheris DSM 15945 = JCM 12539 = NBRC 106106</name>
    <dbReference type="NCBI Taxonomy" id="1423783"/>
    <lineage>
        <taxon>Bacteria</taxon>
        <taxon>Bacillati</taxon>
        <taxon>Bacillota</taxon>
        <taxon>Bacilli</taxon>
        <taxon>Lactobacillales</taxon>
        <taxon>Lactobacillaceae</taxon>
        <taxon>Lacticaseibacillus</taxon>
    </lineage>
</organism>
<dbReference type="InterPro" id="IPR050523">
    <property type="entry name" value="AKR_Detox_Biosynth"/>
</dbReference>